<dbReference type="SUPFAM" id="SSF53756">
    <property type="entry name" value="UDP-Glycosyltransferase/glycogen phosphorylase"/>
    <property type="match status" value="1"/>
</dbReference>
<proteinExistence type="predicted"/>
<keyword evidence="4" id="KW-0328">Glycosyltransferase</keyword>
<comment type="caution">
    <text evidence="4">The sequence shown here is derived from an EMBL/GenBank/DDBJ whole genome shotgun (WGS) entry which is preliminary data.</text>
</comment>
<dbReference type="InterPro" id="IPR011990">
    <property type="entry name" value="TPR-like_helical_dom_sf"/>
</dbReference>
<dbReference type="SUPFAM" id="SSF52540">
    <property type="entry name" value="P-loop containing nucleoside triphosphate hydrolases"/>
    <property type="match status" value="1"/>
</dbReference>
<organism evidence="4 5">
    <name type="scientific">Streptomyces antimicrobicus</name>
    <dbReference type="NCBI Taxonomy" id="2883108"/>
    <lineage>
        <taxon>Bacteria</taxon>
        <taxon>Bacillati</taxon>
        <taxon>Actinomycetota</taxon>
        <taxon>Actinomycetes</taxon>
        <taxon>Kitasatosporales</taxon>
        <taxon>Streptomycetaceae</taxon>
        <taxon>Streptomyces</taxon>
    </lineage>
</organism>
<dbReference type="CDD" id="cd03801">
    <property type="entry name" value="GT4_PimA-like"/>
    <property type="match status" value="1"/>
</dbReference>
<reference evidence="4 5" key="1">
    <citation type="submission" date="2021-10" db="EMBL/GenBank/DDBJ databases">
        <title>Streptomyces sp. strain SMC 277, a novel streptomycete isolated from soil.</title>
        <authorList>
            <person name="Chanama M."/>
        </authorList>
    </citation>
    <scope>NUCLEOTIDE SEQUENCE [LARGE SCALE GENOMIC DNA]</scope>
    <source>
        <strain evidence="4 5">SMC 277</strain>
    </source>
</reference>
<keyword evidence="5" id="KW-1185">Reference proteome</keyword>
<dbReference type="Gene3D" id="1.25.40.10">
    <property type="entry name" value="Tetratricopeptide repeat domain"/>
    <property type="match status" value="1"/>
</dbReference>
<dbReference type="RefSeq" id="WP_226725092.1">
    <property type="nucleotide sequence ID" value="NZ_JAJAUY010000008.1"/>
</dbReference>
<dbReference type="InterPro" id="IPR027417">
    <property type="entry name" value="P-loop_NTPase"/>
</dbReference>
<dbReference type="Proteomes" id="UP001199054">
    <property type="component" value="Unassembled WGS sequence"/>
</dbReference>
<evidence type="ECO:0000313" key="4">
    <source>
        <dbReference type="EMBL" id="MCB5178480.1"/>
    </source>
</evidence>
<feature type="domain" description="Orc1-like AAA ATPase" evidence="3">
    <location>
        <begin position="22"/>
        <end position="192"/>
    </location>
</feature>
<dbReference type="Gene3D" id="3.40.50.300">
    <property type="entry name" value="P-loop containing nucleotide triphosphate hydrolases"/>
    <property type="match status" value="1"/>
</dbReference>
<evidence type="ECO:0000256" key="2">
    <source>
        <dbReference type="SAM" id="MobiDB-lite"/>
    </source>
</evidence>
<dbReference type="SUPFAM" id="SSF48452">
    <property type="entry name" value="TPR-like"/>
    <property type="match status" value="1"/>
</dbReference>
<evidence type="ECO:0000313" key="5">
    <source>
        <dbReference type="Proteomes" id="UP001199054"/>
    </source>
</evidence>
<protein>
    <recommendedName>
        <fullName evidence="1">D-inositol 3-phosphate glycosyltransferase</fullName>
    </recommendedName>
</protein>
<keyword evidence="4" id="KW-0808">Transferase</keyword>
<gene>
    <name evidence="4" type="ORF">LG632_03630</name>
</gene>
<sequence>MDISALRNPYDYRNPVRDAAVFAGRDGEVAAIRYELDQAAVDRPSVCVVLHGQRMAGKTSLLNATEWLARERGFVSVRLELVAGDGAPGVFFRRLYEELVVAVAAAGVAVDVAEVRRVMAGAAPAGPGARLEFPEAVALFGDEVSQAALRADLATFVRLLGRPLVLLVDEAQLVADDVRVLSVLRFLMSRVDGLVLVLAGTSELIGRITEVHSPLLRQFKEIEVKRFVEVEDVRNCVLRPLRALGLDSVDENGAVAALMYLTDGNPYEVQLYCHEMFARWQQGAAPGMLLTSDVLDGIRSRLESGRDLDRPLIRAVRAMERTELIAFNVMASALGHTTADEAWFAYCLTGPPEITRESYDRCREELVAAGVLAEGEVVRFAMETELFDEMYVRLWTVGRLGESAHPQLAGRGTARALLVNRLLALLEGIAPEGMRIFPTCCHAVRAGHVASAVRALRELPPDGPDGTPHINFLHAAVLRAGGPRALDLTTVTCSFGGHSVQRWLYAADTAELLLEGPAFRAAAERIAGLGGELTTARVRIPLDTWPATEWFRRATGALRAELADNHLQAAYAAYDAGEGRAARGHLRESFELAPGWEPANDLAYVCLADGGSYEALEWAGRAVDLAGDGKERALSRYNLAMACLLTGRRAEALDHLARAAGELAAPAPGGWTVGYLHLPELTDGGTGVVLREHLSVDVPAAVARARALLGAPEAAGAAAGSTESTGPTALVAVTAAGAAVTAGGGAVTAAGGAGAAGGAAGAGAAAGAAADTAAAPRATVVLVVATEWVSRHGGLSSFNRNLCAALAAAGARVFCVVLEASAEEAAAARAAGVVLLPAPRRPGEPDGMRLSARPALPPGMVVDLVVGHGRITGPAARRLAEDFFPAARRLHFVHMAPDEIEWYKPDRERGAAARATERTGLERALGRSAHRVVTVGPRLHEQFLPEFGGVREPLRLDPGFDPGPGDPAPAEPASAAPRGDGPRTPPGGRLRVLLFGRAEDERLKGLDLAAAACGRVAGYRADDGLPAFTLVVRGAPEDTADAQHSTLSELAAETGLKVVVRPYSADQEDIAGDLAAASLVLVPSRAEGFGLVGVEAIVQGVPVLVSSESGLADLLREVLDAETAARFVVPVSGNDAKDTDRWARAVDRVLRDREGAFAQVAQLRSVMAARVTWAGAARTLLAEAAPADAGAGAAPAATAPA</sequence>
<name>A0ABS8B1J5_9ACTN</name>
<evidence type="ECO:0000256" key="1">
    <source>
        <dbReference type="ARBA" id="ARBA00021292"/>
    </source>
</evidence>
<feature type="region of interest" description="Disordered" evidence="2">
    <location>
        <begin position="954"/>
        <end position="989"/>
    </location>
</feature>
<accession>A0ABS8B1J5</accession>
<dbReference type="Gene3D" id="3.40.50.2000">
    <property type="entry name" value="Glycogen Phosphorylase B"/>
    <property type="match status" value="2"/>
</dbReference>
<dbReference type="Pfam" id="PF13191">
    <property type="entry name" value="AAA_16"/>
    <property type="match status" value="1"/>
</dbReference>
<dbReference type="Pfam" id="PF20706">
    <property type="entry name" value="GT4-conflict"/>
    <property type="match status" value="1"/>
</dbReference>
<dbReference type="PANTHER" id="PTHR12526">
    <property type="entry name" value="GLYCOSYLTRANSFERASE"/>
    <property type="match status" value="1"/>
</dbReference>
<dbReference type="GO" id="GO:0016757">
    <property type="term" value="F:glycosyltransferase activity"/>
    <property type="evidence" value="ECO:0007669"/>
    <property type="project" value="UniProtKB-KW"/>
</dbReference>
<evidence type="ECO:0000259" key="3">
    <source>
        <dbReference type="Pfam" id="PF13191"/>
    </source>
</evidence>
<dbReference type="EMBL" id="JAJAUY010000008">
    <property type="protein sequence ID" value="MCB5178480.1"/>
    <property type="molecule type" value="Genomic_DNA"/>
</dbReference>
<dbReference type="InterPro" id="IPR041664">
    <property type="entry name" value="AAA_16"/>
</dbReference>